<proteinExistence type="predicted"/>
<dbReference type="Pfam" id="PF14903">
    <property type="entry name" value="WG_beta_rep"/>
    <property type="match status" value="6"/>
</dbReference>
<comment type="caution">
    <text evidence="1">The sequence shown here is derived from an EMBL/GenBank/DDBJ whole genome shotgun (WGS) entry which is preliminary data.</text>
</comment>
<name>M5IE63_9BACT</name>
<evidence type="ECO:0000313" key="2">
    <source>
        <dbReference type="Proteomes" id="UP000011939"/>
    </source>
</evidence>
<gene>
    <name evidence="1" type="ORF">CSUNSWCD_741</name>
</gene>
<dbReference type="eggNOG" id="COG5263">
    <property type="taxonomic scope" value="Bacteria"/>
</dbReference>
<protein>
    <recommendedName>
        <fullName evidence="3">WG repeat-containing protein</fullName>
    </recommendedName>
</protein>
<dbReference type="SUPFAM" id="SSF69360">
    <property type="entry name" value="Cell wall binding repeat"/>
    <property type="match status" value="1"/>
</dbReference>
<organism evidence="1 2">
    <name type="scientific">Campylobacter showae CSUNSWCD</name>
    <dbReference type="NCBI Taxonomy" id="1244083"/>
    <lineage>
        <taxon>Bacteria</taxon>
        <taxon>Pseudomonadati</taxon>
        <taxon>Campylobacterota</taxon>
        <taxon>Epsilonproteobacteria</taxon>
        <taxon>Campylobacterales</taxon>
        <taxon>Campylobacteraceae</taxon>
        <taxon>Campylobacter</taxon>
    </lineage>
</organism>
<dbReference type="OrthoDB" id="6646946at2"/>
<dbReference type="EMBL" id="AMZQ01000011">
    <property type="protein sequence ID" value="EKU10667.1"/>
    <property type="molecule type" value="Genomic_DNA"/>
</dbReference>
<reference evidence="1 2" key="1">
    <citation type="journal article" date="2013" name="Genome Announc.">
        <title>Genome Sequence of Campylobacter showae UNSWCD, Isolated from a Patient with Crohn's Disease.</title>
        <authorList>
            <person name="Tay A.P."/>
            <person name="Kaakoush N.O."/>
            <person name="Deshpande N.P."/>
            <person name="Chen Z."/>
            <person name="Mitchell H."/>
            <person name="Wilkins M.R."/>
        </authorList>
    </citation>
    <scope>NUCLEOTIDE SEQUENCE [LARGE SCALE GENOMIC DNA]</scope>
    <source>
        <strain evidence="1 2">CSUNSWCD</strain>
    </source>
</reference>
<dbReference type="PANTHER" id="PTHR37841">
    <property type="entry name" value="GLR2918 PROTEIN"/>
    <property type="match status" value="1"/>
</dbReference>
<accession>M5IE63</accession>
<sequence length="378" mass="42964">MKKILLSSLVFAGLLLNGYDLNDGIGEEVYLNSVQENGKYGFADENGNIVIKAQYDKVGEFEDGLAAVAILNEKESKMGFINTKGEVVIPIKYDNGSEFRNGVALVFLDKKWGAVNRFGDMVLNMEFDDARLEEEIIIAAKDGKYGIYARDGKELIAPKYYMIEEFKESGFAVTWVKTNDKTRHGVIYKNGKEVLPPKFDYNPIFYDDKEQYQLISMDGKYGVINRAYEIVVPIEYEKVDFDISNSGVLIYGKDGKMGLVASADKKIEPKFDMIELDPIKKNVFHVNENGKWGLYGENLEPIVEPKYNEALFFGDHNVSTFEENKKFGVIDINGKIIIPAQYFMIFIHSDGIYAYPKNDNKTKIYFTLDGKPKNLKEQ</sequence>
<evidence type="ECO:0008006" key="3">
    <source>
        <dbReference type="Google" id="ProtNLM"/>
    </source>
</evidence>
<dbReference type="Proteomes" id="UP000011939">
    <property type="component" value="Unassembled WGS sequence"/>
</dbReference>
<dbReference type="STRING" id="1244083.CSUNSWCD_741"/>
<dbReference type="InterPro" id="IPR032774">
    <property type="entry name" value="WG_beta_rep"/>
</dbReference>
<evidence type="ECO:0000313" key="1">
    <source>
        <dbReference type="EMBL" id="EKU10667.1"/>
    </source>
</evidence>
<dbReference type="AlphaFoldDB" id="M5IE63"/>
<dbReference type="PATRIC" id="fig|1244083.3.peg.1985"/>
<dbReference type="RefSeq" id="WP_009495924.1">
    <property type="nucleotide sequence ID" value="NZ_AMZQ01000011.1"/>
</dbReference>
<dbReference type="PANTHER" id="PTHR37841:SF1">
    <property type="entry name" value="DUF3298 DOMAIN-CONTAINING PROTEIN"/>
    <property type="match status" value="1"/>
</dbReference>